<protein>
    <submittedName>
        <fullName evidence="3">S-adenosylmethionine uptake transporter</fullName>
    </submittedName>
</protein>
<feature type="transmembrane region" description="Helical" evidence="1">
    <location>
        <begin position="214"/>
        <end position="234"/>
    </location>
</feature>
<feature type="domain" description="EamA" evidence="2">
    <location>
        <begin position="156"/>
        <end position="281"/>
    </location>
</feature>
<dbReference type="InterPro" id="IPR000620">
    <property type="entry name" value="EamA_dom"/>
</dbReference>
<organism evidence="3 4">
    <name type="scientific">Maritalea myrionectae</name>
    <dbReference type="NCBI Taxonomy" id="454601"/>
    <lineage>
        <taxon>Bacteria</taxon>
        <taxon>Pseudomonadati</taxon>
        <taxon>Pseudomonadota</taxon>
        <taxon>Alphaproteobacteria</taxon>
        <taxon>Hyphomicrobiales</taxon>
        <taxon>Devosiaceae</taxon>
        <taxon>Maritalea</taxon>
    </lineage>
</organism>
<keyword evidence="1" id="KW-0812">Transmembrane</keyword>
<dbReference type="KEGG" id="mmyr:MXMO3_01289"/>
<feature type="transmembrane region" description="Helical" evidence="1">
    <location>
        <begin position="41"/>
        <end position="62"/>
    </location>
</feature>
<dbReference type="Proteomes" id="UP000258927">
    <property type="component" value="Chromosome"/>
</dbReference>
<evidence type="ECO:0000259" key="2">
    <source>
        <dbReference type="Pfam" id="PF00892"/>
    </source>
</evidence>
<sequence length="305" mass="33371">MSVLQVPADANVAKGISLTLAAILVFGVQDVMVKIMVNDYPFTQVVMVRFWGVGVFILAWLWREGTLRTALKSKKPLLQITRGTLLVTDIWCFSAALTFLPLADTQAIFMLFPIVTTMLAIPLLGEQVGLIRWVAIVVGFIGTMIVIRPGFQEFNMGVIFQLGAVFSFAGYTIVTRMLASHDRTSTSMAYMALVGIVLSTAVGITTFENFGPKGWLMIGGIIITANIAHTLFTMSLREAPASILQPFNFMMLPVAIVFSFIAFGDLIDGISLIGALITVGAGLTVWWRERKKKIRTGASIRGEIR</sequence>
<feature type="transmembrane region" description="Helical" evidence="1">
    <location>
        <begin position="107"/>
        <end position="124"/>
    </location>
</feature>
<gene>
    <name evidence="3" type="ORF">MXMO3_01289</name>
</gene>
<feature type="transmembrane region" description="Helical" evidence="1">
    <location>
        <begin position="131"/>
        <end position="151"/>
    </location>
</feature>
<dbReference type="PANTHER" id="PTHR22911">
    <property type="entry name" value="ACYL-MALONYL CONDENSING ENZYME-RELATED"/>
    <property type="match status" value="1"/>
</dbReference>
<reference evidence="3 4" key="1">
    <citation type="submission" date="2017-05" db="EMBL/GenBank/DDBJ databases">
        <title>Genome Analysis of Maritalea myrionectae HL2708#5.</title>
        <authorList>
            <consortium name="Cotde Inc.-PKNU"/>
            <person name="Jang D."/>
            <person name="Oh H.-M."/>
        </authorList>
    </citation>
    <scope>NUCLEOTIDE SEQUENCE [LARGE SCALE GENOMIC DNA]</scope>
    <source>
        <strain evidence="3 4">HL2708#5</strain>
    </source>
</reference>
<keyword evidence="1" id="KW-0472">Membrane</keyword>
<keyword evidence="1" id="KW-1133">Transmembrane helix</keyword>
<feature type="transmembrane region" description="Helical" evidence="1">
    <location>
        <begin position="246"/>
        <end position="263"/>
    </location>
</feature>
<dbReference type="AlphaFoldDB" id="A0A2R4MCT8"/>
<evidence type="ECO:0000313" key="4">
    <source>
        <dbReference type="Proteomes" id="UP000258927"/>
    </source>
</evidence>
<dbReference type="STRING" id="1122213.GCA_000423365_01507"/>
<keyword evidence="4" id="KW-1185">Reference proteome</keyword>
<feature type="transmembrane region" description="Helical" evidence="1">
    <location>
        <begin position="157"/>
        <end position="178"/>
    </location>
</feature>
<feature type="transmembrane region" description="Helical" evidence="1">
    <location>
        <begin position="269"/>
        <end position="287"/>
    </location>
</feature>
<accession>A0A2R4MCT8</accession>
<dbReference type="EMBL" id="CP021330">
    <property type="protein sequence ID" value="AVX03820.1"/>
    <property type="molecule type" value="Genomic_DNA"/>
</dbReference>
<evidence type="ECO:0000313" key="3">
    <source>
        <dbReference type="EMBL" id="AVX03820.1"/>
    </source>
</evidence>
<feature type="transmembrane region" description="Helical" evidence="1">
    <location>
        <begin position="83"/>
        <end position="101"/>
    </location>
</feature>
<feature type="domain" description="EamA" evidence="2">
    <location>
        <begin position="14"/>
        <end position="147"/>
    </location>
</feature>
<dbReference type="SUPFAM" id="SSF103481">
    <property type="entry name" value="Multidrug resistance efflux transporter EmrE"/>
    <property type="match status" value="2"/>
</dbReference>
<feature type="transmembrane region" description="Helical" evidence="1">
    <location>
        <begin position="190"/>
        <end position="208"/>
    </location>
</feature>
<dbReference type="GO" id="GO:0016020">
    <property type="term" value="C:membrane"/>
    <property type="evidence" value="ECO:0007669"/>
    <property type="project" value="InterPro"/>
</dbReference>
<proteinExistence type="predicted"/>
<dbReference type="InterPro" id="IPR037185">
    <property type="entry name" value="EmrE-like"/>
</dbReference>
<dbReference type="PANTHER" id="PTHR22911:SF103">
    <property type="entry name" value="BLR2811 PROTEIN"/>
    <property type="match status" value="1"/>
</dbReference>
<evidence type="ECO:0000256" key="1">
    <source>
        <dbReference type="SAM" id="Phobius"/>
    </source>
</evidence>
<dbReference type="RefSeq" id="WP_027834564.1">
    <property type="nucleotide sequence ID" value="NZ_CP021330.1"/>
</dbReference>
<dbReference type="Pfam" id="PF00892">
    <property type="entry name" value="EamA"/>
    <property type="match status" value="2"/>
</dbReference>
<name>A0A2R4MCT8_9HYPH</name>